<evidence type="ECO:0000256" key="1">
    <source>
        <dbReference type="ARBA" id="ARBA00009369"/>
    </source>
</evidence>
<dbReference type="PANTHER" id="PTHR34138">
    <property type="entry name" value="CELL SHAPE-DETERMINING PROTEIN MREC"/>
    <property type="match status" value="1"/>
</dbReference>
<organism evidence="9 10">
    <name type="scientific">Wenzhouxiangella sediminis</name>
    <dbReference type="NCBI Taxonomy" id="1792836"/>
    <lineage>
        <taxon>Bacteria</taxon>
        <taxon>Pseudomonadati</taxon>
        <taxon>Pseudomonadota</taxon>
        <taxon>Gammaproteobacteria</taxon>
        <taxon>Chromatiales</taxon>
        <taxon>Wenzhouxiangellaceae</taxon>
        <taxon>Wenzhouxiangella</taxon>
    </lineage>
</organism>
<dbReference type="InterPro" id="IPR055342">
    <property type="entry name" value="MreC_beta-barrel_core"/>
</dbReference>
<keyword evidence="10" id="KW-1185">Reference proteome</keyword>
<proteinExistence type="inferred from homology"/>
<keyword evidence="6" id="KW-0175">Coiled coil</keyword>
<dbReference type="PIRSF" id="PIRSF038471">
    <property type="entry name" value="MreC"/>
    <property type="match status" value="1"/>
</dbReference>
<dbReference type="AlphaFoldDB" id="A0A3E1KA38"/>
<evidence type="ECO:0000256" key="4">
    <source>
        <dbReference type="ARBA" id="ARBA00032089"/>
    </source>
</evidence>
<evidence type="ECO:0000256" key="2">
    <source>
        <dbReference type="ARBA" id="ARBA00013855"/>
    </source>
</evidence>
<feature type="region of interest" description="Disordered" evidence="7">
    <location>
        <begin position="276"/>
        <end position="311"/>
    </location>
</feature>
<dbReference type="InterPro" id="IPR007221">
    <property type="entry name" value="MreC"/>
</dbReference>
<dbReference type="Gene3D" id="2.40.10.350">
    <property type="entry name" value="Rod shape-determining protein MreC, domain 2"/>
    <property type="match status" value="1"/>
</dbReference>
<dbReference type="EMBL" id="QUZK01000023">
    <property type="protein sequence ID" value="RFF31087.1"/>
    <property type="molecule type" value="Genomic_DNA"/>
</dbReference>
<dbReference type="GO" id="GO:0008360">
    <property type="term" value="P:regulation of cell shape"/>
    <property type="evidence" value="ECO:0007669"/>
    <property type="project" value="UniProtKB-KW"/>
</dbReference>
<dbReference type="InterPro" id="IPR042177">
    <property type="entry name" value="Cell/Rod_1"/>
</dbReference>
<comment type="caution">
    <text evidence="9">The sequence shown here is derived from an EMBL/GenBank/DDBJ whole genome shotgun (WGS) entry which is preliminary data.</text>
</comment>
<feature type="coiled-coil region" evidence="6">
    <location>
        <begin position="71"/>
        <end position="122"/>
    </location>
</feature>
<evidence type="ECO:0000256" key="5">
    <source>
        <dbReference type="PIRNR" id="PIRNR038471"/>
    </source>
</evidence>
<evidence type="ECO:0000313" key="10">
    <source>
        <dbReference type="Proteomes" id="UP000260351"/>
    </source>
</evidence>
<dbReference type="GO" id="GO:0005886">
    <property type="term" value="C:plasma membrane"/>
    <property type="evidence" value="ECO:0007669"/>
    <property type="project" value="TreeGrafter"/>
</dbReference>
<evidence type="ECO:0000313" key="9">
    <source>
        <dbReference type="EMBL" id="RFF31087.1"/>
    </source>
</evidence>
<dbReference type="Pfam" id="PF04085">
    <property type="entry name" value="MreC"/>
    <property type="match status" value="1"/>
</dbReference>
<comment type="function">
    <text evidence="5">Involved in formation and maintenance of cell shape.</text>
</comment>
<dbReference type="NCBIfam" id="TIGR00219">
    <property type="entry name" value="mreC"/>
    <property type="match status" value="1"/>
</dbReference>
<comment type="similarity">
    <text evidence="1 5">Belongs to the MreC family.</text>
</comment>
<evidence type="ECO:0000259" key="8">
    <source>
        <dbReference type="Pfam" id="PF04085"/>
    </source>
</evidence>
<gene>
    <name evidence="9" type="primary">mreC</name>
    <name evidence="9" type="ORF">DZC52_05725</name>
</gene>
<dbReference type="RefSeq" id="WP_116650166.1">
    <property type="nucleotide sequence ID" value="NZ_QUZK01000023.1"/>
</dbReference>
<protein>
    <recommendedName>
        <fullName evidence="2 5">Cell shape-determining protein MreC</fullName>
    </recommendedName>
    <alternativeName>
        <fullName evidence="4 5">Cell shape protein MreC</fullName>
    </alternativeName>
</protein>
<dbReference type="PANTHER" id="PTHR34138:SF1">
    <property type="entry name" value="CELL SHAPE-DETERMINING PROTEIN MREC"/>
    <property type="match status" value="1"/>
</dbReference>
<dbReference type="OrthoDB" id="9808025at2"/>
<evidence type="ECO:0000256" key="6">
    <source>
        <dbReference type="SAM" id="Coils"/>
    </source>
</evidence>
<evidence type="ECO:0000256" key="7">
    <source>
        <dbReference type="SAM" id="MobiDB-lite"/>
    </source>
</evidence>
<dbReference type="Gene3D" id="2.40.10.340">
    <property type="entry name" value="Rod shape-determining protein MreC, domain 1"/>
    <property type="match status" value="1"/>
</dbReference>
<accession>A0A3E1KA38</accession>
<evidence type="ECO:0000256" key="3">
    <source>
        <dbReference type="ARBA" id="ARBA00022960"/>
    </source>
</evidence>
<dbReference type="InterPro" id="IPR042175">
    <property type="entry name" value="Cell/Rod_MreC_2"/>
</dbReference>
<name>A0A3E1KA38_9GAMM</name>
<sequence>MTPSGGSWPAAIDGEAAARIARLMFYGLLAIVLMTLDYRGHYVESLRGLAWRALEPVFVAVEAPFDLGQRLGEEMRDRHELMDRLAVLERERREREAELVLLEELREDNRELRALLAASQRIAPSFQSAELMSIDLNPWSHRVLINRGSRDGLSPGQPVMDIHGVMGQVDEVALNTAQIILISDPDHALPVRVQRTGLRTVAYGSGRINQLRLTDLPMNVDLQPGDMLVTSGLGGAFPAGLPVAEVESLSRPVGEAFARATVRPVARLDRARHVLVVDSPGASAEPEETGTEGSGPDSEQPADNAATESTP</sequence>
<reference evidence="9 10" key="1">
    <citation type="submission" date="2018-08" db="EMBL/GenBank/DDBJ databases">
        <title>Wenzhouxiangella salilacus sp. nov., a novel bacterium isolated from a saline lake in Xinjiang Province, China.</title>
        <authorList>
            <person name="Han S."/>
        </authorList>
    </citation>
    <scope>NUCLEOTIDE SEQUENCE [LARGE SCALE GENOMIC DNA]</scope>
    <source>
        <strain evidence="9 10">XDB06</strain>
    </source>
</reference>
<feature type="domain" description="Rod shape-determining protein MreC beta-barrel core" evidence="8">
    <location>
        <begin position="133"/>
        <end position="277"/>
    </location>
</feature>
<dbReference type="Proteomes" id="UP000260351">
    <property type="component" value="Unassembled WGS sequence"/>
</dbReference>
<keyword evidence="3 5" id="KW-0133">Cell shape</keyword>